<accession>A0ABV6RBY4</accession>
<sequence>MRIFLPVADTEHALLRSGAARLALEPGRTAWAVTASARADRPREDLEDLEYDALQDAVYAALQTGSDDDDPHRRALVVAGDTEDAALAEAGEEAGAYGVVTTAATGLRIASLHVTELGARAVEQDDTDPALLWFDVSEGPRALAYLHGGPEA</sequence>
<gene>
    <name evidence="1" type="ORF">ACFFF6_11090</name>
</gene>
<name>A0ABV6RBY4_9MICO</name>
<evidence type="ECO:0000313" key="2">
    <source>
        <dbReference type="Proteomes" id="UP001589793"/>
    </source>
</evidence>
<dbReference type="Pfam" id="PF21853">
    <property type="entry name" value="DUF6912"/>
    <property type="match status" value="1"/>
</dbReference>
<comment type="caution">
    <text evidence="1">The sequence shown here is derived from an EMBL/GenBank/DDBJ whole genome shotgun (WGS) entry which is preliminary data.</text>
</comment>
<protein>
    <submittedName>
        <fullName evidence="1">DUF6912 family protein</fullName>
    </submittedName>
</protein>
<organism evidence="1 2">
    <name type="scientific">Brachybacterium hainanense</name>
    <dbReference type="NCBI Taxonomy" id="1541174"/>
    <lineage>
        <taxon>Bacteria</taxon>
        <taxon>Bacillati</taxon>
        <taxon>Actinomycetota</taxon>
        <taxon>Actinomycetes</taxon>
        <taxon>Micrococcales</taxon>
        <taxon>Dermabacteraceae</taxon>
        <taxon>Brachybacterium</taxon>
    </lineage>
</organism>
<dbReference type="InterPro" id="IPR054206">
    <property type="entry name" value="DUF6912"/>
</dbReference>
<proteinExistence type="predicted"/>
<dbReference type="Proteomes" id="UP001589793">
    <property type="component" value="Unassembled WGS sequence"/>
</dbReference>
<keyword evidence="2" id="KW-1185">Reference proteome</keyword>
<reference evidence="1 2" key="1">
    <citation type="submission" date="2024-09" db="EMBL/GenBank/DDBJ databases">
        <authorList>
            <person name="Sun Q."/>
            <person name="Mori K."/>
        </authorList>
    </citation>
    <scope>NUCLEOTIDE SEQUENCE [LARGE SCALE GENOMIC DNA]</scope>
    <source>
        <strain evidence="1 2">CICC 10874</strain>
    </source>
</reference>
<dbReference type="RefSeq" id="WP_376980652.1">
    <property type="nucleotide sequence ID" value="NZ_JBHLSV010000012.1"/>
</dbReference>
<dbReference type="EMBL" id="JBHLSV010000012">
    <property type="protein sequence ID" value="MFC0674500.1"/>
    <property type="molecule type" value="Genomic_DNA"/>
</dbReference>
<evidence type="ECO:0000313" key="1">
    <source>
        <dbReference type="EMBL" id="MFC0674500.1"/>
    </source>
</evidence>